<evidence type="ECO:0000256" key="7">
    <source>
        <dbReference type="ARBA" id="ARBA00023136"/>
    </source>
</evidence>
<keyword evidence="8" id="KW-0139">CF(1)</keyword>
<dbReference type="InterPro" id="IPR000131">
    <property type="entry name" value="ATP_synth_F1_gsu"/>
</dbReference>
<dbReference type="STRING" id="1802500.A2801_03090"/>
<keyword evidence="4" id="KW-0813">Transport</keyword>
<reference evidence="10 11" key="1">
    <citation type="journal article" date="2016" name="Nat. Commun.">
        <title>Thousands of microbial genomes shed light on interconnected biogeochemical processes in an aquifer system.</title>
        <authorList>
            <person name="Anantharaman K."/>
            <person name="Brown C.T."/>
            <person name="Hug L.A."/>
            <person name="Sharon I."/>
            <person name="Castelle C.J."/>
            <person name="Probst A.J."/>
            <person name="Thomas B.C."/>
            <person name="Singh A."/>
            <person name="Wilkins M.J."/>
            <person name="Karaoz U."/>
            <person name="Brodie E.L."/>
            <person name="Williams K.H."/>
            <person name="Hubbard S.S."/>
            <person name="Banfield J.F."/>
        </authorList>
    </citation>
    <scope>NUCLEOTIDE SEQUENCE [LARGE SCALE GENOMIC DNA]</scope>
</reference>
<evidence type="ECO:0000256" key="8">
    <source>
        <dbReference type="ARBA" id="ARBA00023196"/>
    </source>
</evidence>
<name>A0A1F7YNQ0_9BACT</name>
<evidence type="ECO:0000313" key="11">
    <source>
        <dbReference type="Proteomes" id="UP000177263"/>
    </source>
</evidence>
<evidence type="ECO:0000256" key="5">
    <source>
        <dbReference type="ARBA" id="ARBA00022781"/>
    </source>
</evidence>
<accession>A0A1F7YNQ0</accession>
<keyword evidence="5" id="KW-0375">Hydrogen ion transport</keyword>
<keyword evidence="6" id="KW-0406">Ion transport</keyword>
<keyword evidence="7" id="KW-0472">Membrane</keyword>
<evidence type="ECO:0000256" key="9">
    <source>
        <dbReference type="ARBA" id="ARBA00023310"/>
    </source>
</evidence>
<evidence type="ECO:0000256" key="1">
    <source>
        <dbReference type="ARBA" id="ARBA00003456"/>
    </source>
</evidence>
<comment type="caution">
    <text evidence="10">The sequence shown here is derived from an EMBL/GenBank/DDBJ whole genome shotgun (WGS) entry which is preliminary data.</text>
</comment>
<comment type="subcellular location">
    <subcellularLocation>
        <location evidence="2">Membrane</location>
        <topology evidence="2">Peripheral membrane protein</topology>
    </subcellularLocation>
</comment>
<proteinExistence type="inferred from homology"/>
<evidence type="ECO:0000256" key="3">
    <source>
        <dbReference type="ARBA" id="ARBA00007681"/>
    </source>
</evidence>
<evidence type="ECO:0008006" key="12">
    <source>
        <dbReference type="Google" id="ProtNLM"/>
    </source>
</evidence>
<evidence type="ECO:0000313" key="10">
    <source>
        <dbReference type="EMBL" id="OGM28145.1"/>
    </source>
</evidence>
<dbReference type="GO" id="GO:0046933">
    <property type="term" value="F:proton-transporting ATP synthase activity, rotational mechanism"/>
    <property type="evidence" value="ECO:0007669"/>
    <property type="project" value="InterPro"/>
</dbReference>
<protein>
    <recommendedName>
        <fullName evidence="12">ATP synthase F1 subunit gamma</fullName>
    </recommendedName>
</protein>
<gene>
    <name evidence="10" type="ORF">A2801_03090</name>
</gene>
<evidence type="ECO:0000256" key="2">
    <source>
        <dbReference type="ARBA" id="ARBA00004170"/>
    </source>
</evidence>
<dbReference type="EMBL" id="MGGM01000035">
    <property type="protein sequence ID" value="OGM28145.1"/>
    <property type="molecule type" value="Genomic_DNA"/>
</dbReference>
<dbReference type="InterPro" id="IPR035968">
    <property type="entry name" value="ATP_synth_F1_ATPase_gsu"/>
</dbReference>
<dbReference type="AlphaFoldDB" id="A0A1F7YNQ0"/>
<sequence length="292" mass="33772">MSDIKTIDQNISQLTVFRTITQAYVEIAAIRMKRTRNSVLMNRDFLSRINDIFEDVRASYREEIFKLASGRRTRRGEDITFLAHNGKSVAVFLSANTGLYGDIIDRTFQEFLEDVRKRKSEATIIGKLGRSLFIGAEPDHPYTYYQFTDQGTAIQEFGDFVKHVVQYETIHVYYPSFKSAISQEPATYTISANTPLSDLNKSSLGKRQDYIFEPSLKEILMFFEREIFASQLDQTVREAQLAKYASRIISLDQAGENIKHELNSLFLHKLKVEHREANRKQLHSLASMNMWN</sequence>
<organism evidence="10 11">
    <name type="scientific">Candidatus Woesebacteria bacterium RIFCSPHIGHO2_01_FULL_41_10</name>
    <dbReference type="NCBI Taxonomy" id="1802500"/>
    <lineage>
        <taxon>Bacteria</taxon>
        <taxon>Candidatus Woeseibacteriota</taxon>
    </lineage>
</organism>
<dbReference type="GO" id="GO:0045259">
    <property type="term" value="C:proton-transporting ATP synthase complex"/>
    <property type="evidence" value="ECO:0007669"/>
    <property type="project" value="UniProtKB-KW"/>
</dbReference>
<keyword evidence="9" id="KW-0066">ATP synthesis</keyword>
<evidence type="ECO:0000256" key="6">
    <source>
        <dbReference type="ARBA" id="ARBA00023065"/>
    </source>
</evidence>
<dbReference type="Pfam" id="PF00231">
    <property type="entry name" value="ATP-synt"/>
    <property type="match status" value="1"/>
</dbReference>
<dbReference type="Gene3D" id="3.40.1380.10">
    <property type="match status" value="1"/>
</dbReference>
<dbReference type="SUPFAM" id="SSF52943">
    <property type="entry name" value="ATP synthase (F1-ATPase), gamma subunit"/>
    <property type="match status" value="1"/>
</dbReference>
<evidence type="ECO:0000256" key="4">
    <source>
        <dbReference type="ARBA" id="ARBA00022448"/>
    </source>
</evidence>
<dbReference type="PRINTS" id="PR00126">
    <property type="entry name" value="ATPASEGAMMA"/>
</dbReference>
<comment type="function">
    <text evidence="1">Produces ATP from ADP in the presence of a proton gradient across the membrane. The gamma chain is believed to be important in regulating ATPase activity and the flow of protons through the CF(0) complex.</text>
</comment>
<comment type="similarity">
    <text evidence="3">Belongs to the ATPase gamma chain family.</text>
</comment>
<dbReference type="Proteomes" id="UP000177263">
    <property type="component" value="Unassembled WGS sequence"/>
</dbReference>